<dbReference type="InterPro" id="IPR047565">
    <property type="entry name" value="Alpha-macroglob_thiol-ester_cl"/>
</dbReference>
<comment type="similarity">
    <text evidence="1">Belongs to the protease inhibitor I39 (alpha-2-macroglobulin) family. Bacterial alpha-2-macroglobulin subfamily.</text>
</comment>
<dbReference type="GO" id="GO:0004866">
    <property type="term" value="F:endopeptidase inhibitor activity"/>
    <property type="evidence" value="ECO:0007669"/>
    <property type="project" value="InterPro"/>
</dbReference>
<dbReference type="SMART" id="SM01359">
    <property type="entry name" value="A2M_N_2"/>
    <property type="match status" value="1"/>
</dbReference>
<dbReference type="SMART" id="SM01360">
    <property type="entry name" value="A2M"/>
    <property type="match status" value="1"/>
</dbReference>
<feature type="region of interest" description="Disordered" evidence="2">
    <location>
        <begin position="1227"/>
        <end position="1258"/>
    </location>
</feature>
<accession>A0A4Q7PIS4</accession>
<dbReference type="Pfam" id="PF00207">
    <property type="entry name" value="A2M"/>
    <property type="match status" value="1"/>
</dbReference>
<dbReference type="EMBL" id="SGXE01000001">
    <property type="protein sequence ID" value="RZS99928.1"/>
    <property type="molecule type" value="Genomic_DNA"/>
</dbReference>
<evidence type="ECO:0000313" key="6">
    <source>
        <dbReference type="Proteomes" id="UP000292262"/>
    </source>
</evidence>
<dbReference type="SMART" id="SM01419">
    <property type="entry name" value="Thiol-ester_cl"/>
    <property type="match status" value="1"/>
</dbReference>
<evidence type="ECO:0000256" key="1">
    <source>
        <dbReference type="ARBA" id="ARBA00010556"/>
    </source>
</evidence>
<dbReference type="RefSeq" id="WP_341273012.1">
    <property type="nucleotide sequence ID" value="NZ_SGXE01000001.1"/>
</dbReference>
<gene>
    <name evidence="5" type="ORF">EV197_1159</name>
</gene>
<feature type="domain" description="Alpha-2-macroglobulin bait region" evidence="3">
    <location>
        <begin position="975"/>
        <end position="1115"/>
    </location>
</feature>
<comment type="caution">
    <text evidence="5">The sequence shown here is derived from an EMBL/GenBank/DDBJ whole genome shotgun (WGS) entry which is preliminary data.</text>
</comment>
<dbReference type="InterPro" id="IPR008930">
    <property type="entry name" value="Terpenoid_cyclase/PrenylTrfase"/>
</dbReference>
<dbReference type="InterPro" id="IPR002890">
    <property type="entry name" value="MG2"/>
</dbReference>
<evidence type="ECO:0000313" key="5">
    <source>
        <dbReference type="EMBL" id="RZS99928.1"/>
    </source>
</evidence>
<feature type="domain" description="Alpha-2-macroglobulin" evidence="4">
    <location>
        <begin position="1267"/>
        <end position="1357"/>
    </location>
</feature>
<dbReference type="PANTHER" id="PTHR40094:SF1">
    <property type="entry name" value="UBIQUITIN DOMAIN-CONTAINING PROTEIN"/>
    <property type="match status" value="1"/>
</dbReference>
<dbReference type="InterPro" id="IPR001599">
    <property type="entry name" value="Macroglobln_a2"/>
</dbReference>
<dbReference type="Pfam" id="PF01835">
    <property type="entry name" value="MG2"/>
    <property type="match status" value="1"/>
</dbReference>
<organism evidence="5 6">
    <name type="scientific">Aquimarina brevivitae</name>
    <dbReference type="NCBI Taxonomy" id="323412"/>
    <lineage>
        <taxon>Bacteria</taxon>
        <taxon>Pseudomonadati</taxon>
        <taxon>Bacteroidota</taxon>
        <taxon>Flavobacteriia</taxon>
        <taxon>Flavobacteriales</taxon>
        <taxon>Flavobacteriaceae</taxon>
        <taxon>Aquimarina</taxon>
    </lineage>
</organism>
<evidence type="ECO:0000256" key="2">
    <source>
        <dbReference type="SAM" id="MobiDB-lite"/>
    </source>
</evidence>
<evidence type="ECO:0000259" key="4">
    <source>
        <dbReference type="SMART" id="SM01360"/>
    </source>
</evidence>
<protein>
    <submittedName>
        <fullName evidence="5">Alpha-2-macroglobulin family protein</fullName>
    </submittedName>
</protein>
<dbReference type="SUPFAM" id="SSF48239">
    <property type="entry name" value="Terpenoid cyclases/Protein prenyltransferases"/>
    <property type="match status" value="1"/>
</dbReference>
<dbReference type="InterPro" id="IPR051802">
    <property type="entry name" value="YfhM-like"/>
</dbReference>
<name>A0A4Q7PIS4_9FLAO</name>
<dbReference type="Proteomes" id="UP000292262">
    <property type="component" value="Unassembled WGS sequence"/>
</dbReference>
<dbReference type="InterPro" id="IPR011625">
    <property type="entry name" value="A2M_N_BRD"/>
</dbReference>
<keyword evidence="6" id="KW-1185">Reference proteome</keyword>
<dbReference type="Pfam" id="PF17973">
    <property type="entry name" value="bMG10"/>
    <property type="match status" value="1"/>
</dbReference>
<dbReference type="Gene3D" id="2.60.40.1930">
    <property type="match status" value="1"/>
</dbReference>
<evidence type="ECO:0000259" key="3">
    <source>
        <dbReference type="SMART" id="SM01359"/>
    </source>
</evidence>
<dbReference type="PANTHER" id="PTHR40094">
    <property type="entry name" value="ALPHA-2-MACROGLOBULIN HOMOLOG"/>
    <property type="match status" value="1"/>
</dbReference>
<sequence length="2040" mass="234099">MMKTYFSLCVLIIINIHYIMGQDSFESEWKQVAILEEKGLPKSALKEVEHIYQQATRNNNINQSIKALLFKSKYLLTLEEDAQLTIINDFKSEIKKSKFPKKNILQNVVANLYWEYFQQNRWKFYDRTATVSKVDTEDFRTWDLETLFKEVHFYYQKSLENEKQAKQTTISTISPLLIKEEGSENYRPTLFDFLAHNALKFYRSSETNINKPAYAFEIDDPKLLTDHRSFISLPIETKDTLSLQFQALKIYQDLIQFHTTKNNIQALTDVNIKRLQFVKEEAVFTAVEDQYLTTLLNEKELIRDQEEVALYNYEIANLYNQIGGRYTPKIKEDVRWKIQESLALCNQTIESFPNSIGAKKCKVLKEQILFPRVSIITENYIPVEQASRMLIEYKNIAQLHFKVLSINAAQQDKLKGMYKSEEKVTFFKQLKEITSWKASLPDEKDYQQHDTEVLIPALPQGSYLILASKEKELTINSFFSYGYLQSTNLALVENKNNGELTFQVLNRKDGTPIPNAKIQLKTNAGRGYRNQFNEVLTTDNKGQASLKLNSYYYSVTATVSYQNDVATFDNLYLNKSRNYTNPEGNTKQKAFLFTDRSIYRPGQTIYFKGILMTSTNNEDHKVLANEKAFAKLIDVNGQEIKQLDFTTNEYGSFSGEFIVPSTGLTGNYTIQTNFYYNTSIAVEEYKRPKFEASFKPIKETFRVNDSVTVKGIAKAYAGTNITNAKVVYRVYREVQYPIWCWWFPSYGDSPQEIVHGETTTDDQGAFNINFKAIPDNSVAKDNQPIFRYNITADITDINGETRTATTIVNVGYHTITATIEINGKIDKSKKDNKLIINTTNLNGEAVEVTGTIKISKLKAPSEPLRSRPWKAPFYQQIPKEKFKELFPHDAYGNEDDYRSWDKGKSVLNTEINTHGESDAPTAIKEVEFASIKKWELGKYIVEFTTQDKFGQNVKTAQYFEIYNSRDNQISDNQLFEIYTDKTTYATGDEVILTLGTAAKNMTVTLDIEKNHQLIDTKIINLSNECKEIKIPVTKEDIGGFAITYSYVIYNSHNSSSLLISVPYDSTELNIETNTFRDKLKPGGEETWSFTIKGPKGEQVAAELLASMYDMSLDQFKEHNWRFNPIYKPIYYVSGRRSATYSFENNKLRAYNQPNYQYGYPYQGYDELNLFGLEFGNTYRRLRAKASGVAMMSAPPEEARRMEMAKAERESAERRTDVAYESKIAAAQAAENDSVDTNTPNDSVPAKTPSKETKKAEQVQVRTNLQETAFFLPKLTTDNQGNINFSFTTPEALTKWKLQLLAHTKTLNAATTTLETVTQKELMVLPNPPRFLRQGDTIALSTKIASLANKKLSGTVELQLINPLNNTRIDTKLGNTAAKQSFTIEPNGNTDATWQLIIPDNISAVQYTVIARAENYSDGEQNVLPVLTNRMLVTETLPMWVSSAQTKAFTLGKLKTNKSKTLKHHQLSLEVTSNPAWYAVQALPYLMEYPYECAEQTFSRYYANSLASHIANTNPRIEQVFNQWKNTDALVSNLEKNEELKSLIIQETPWLRDAQSETEQKKRIALLFDLNKMNNELEAAIQKLKQLQYGSGGFPWFKGGYENRYITQYIVTGFGHLQRLGVTDLDSDTKQMLKRAISYLDKEFVIEYEDLKRNAERNKLDLTKDHLSYTQIHYLYMRSFFEEIQRPKNTEEAYTYYMNQAKKYWLGKGLYAEGMLAILLHRNQKAGVAMQIMNSLEERSITNEELGMYWKSNTASWYWYQAPIETQALMIEAFSEIQPEPQRTKNIDNLKVWLLKNKQTNSWKTTKATAKAVYALLLQSSDWLAVTDMLEVTVGNQTINPATLEDVKVEAGTGYFKTSWSGKEINQEMATVTMTKKGKGIAWGALYWQYFEDLDKITGAKTPLQLKKKLFLKENSSTGKQLTEITTNSTLNVGDLITVRIELRTDRAMEFVHMKDMRSSGLEPINVISQYKWQDGLGYYESTRDAATNFFFDYLPKGVFVFEYDLRVNNKGQFSNGISTIQSMYAPEFSSHSEGVRISVE</sequence>
<dbReference type="InterPro" id="IPR041246">
    <property type="entry name" value="Bact_MG10"/>
</dbReference>
<reference evidence="5 6" key="1">
    <citation type="submission" date="2019-02" db="EMBL/GenBank/DDBJ databases">
        <title>Genomic Encyclopedia of Type Strains, Phase IV (KMG-IV): sequencing the most valuable type-strain genomes for metagenomic binning, comparative biology and taxonomic classification.</title>
        <authorList>
            <person name="Goeker M."/>
        </authorList>
    </citation>
    <scope>NUCLEOTIDE SEQUENCE [LARGE SCALE GENOMIC DNA]</scope>
    <source>
        <strain evidence="5 6">DSM 17196</strain>
    </source>
</reference>
<dbReference type="Gene3D" id="1.50.10.20">
    <property type="match status" value="1"/>
</dbReference>
<proteinExistence type="inferred from homology"/>